<comment type="caution">
    <text evidence="2">The sequence shown here is derived from an EMBL/GenBank/DDBJ whole genome shotgun (WGS) entry which is preliminary data.</text>
</comment>
<name>A0A2T5YJ92_9BACT</name>
<accession>A0A2T5YJ92</accession>
<dbReference type="Gene3D" id="2.120.10.30">
    <property type="entry name" value="TolB, C-terminal domain"/>
    <property type="match status" value="1"/>
</dbReference>
<feature type="transmembrane region" description="Helical" evidence="1">
    <location>
        <begin position="12"/>
        <end position="35"/>
    </location>
</feature>
<protein>
    <recommendedName>
        <fullName evidence="4">SdiA-regulated protein</fullName>
    </recommendedName>
</protein>
<keyword evidence="1" id="KW-0812">Transmembrane</keyword>
<keyword evidence="3" id="KW-1185">Reference proteome</keyword>
<evidence type="ECO:0000313" key="3">
    <source>
        <dbReference type="Proteomes" id="UP000244225"/>
    </source>
</evidence>
<keyword evidence="1" id="KW-1133">Transmembrane helix</keyword>
<sequence length="294" mass="32876">MLLVYTSTALSIYYMKLMIKISIIFLAIIGVAIYFSRDFLFEEAPASPAGLERLAPLSGQVQESSGIAVLGQGEYLTHNDAGNRPELYKIDAKGKVQQTIKLKVPNVDWEDLAQDPEGTIYIADTGNNDNKRRELAVYKLNPDAPEQVQAIRFTYEDQKEFPPKKKDRNFDSEALFWSDGNLYIISKDRGQGQTAKVYQVPDQPGTYKAKLIGSHKIKAQITGATISRNGEIVALLSEEALHLFRDFDSPDKFYEGKYEKRALKGAGQTEAVAFETDDVLIITSEGGNLYRYAL</sequence>
<evidence type="ECO:0000256" key="1">
    <source>
        <dbReference type="SAM" id="Phobius"/>
    </source>
</evidence>
<keyword evidence="1" id="KW-0472">Membrane</keyword>
<reference evidence="2 3" key="1">
    <citation type="submission" date="2018-04" db="EMBL/GenBank/DDBJ databases">
        <title>Genomic Encyclopedia of Archaeal and Bacterial Type Strains, Phase II (KMG-II): from individual species to whole genera.</title>
        <authorList>
            <person name="Goeker M."/>
        </authorList>
    </citation>
    <scope>NUCLEOTIDE SEQUENCE [LARGE SCALE GENOMIC DNA]</scope>
    <source>
        <strain evidence="2 3">DSM 100162</strain>
    </source>
</reference>
<evidence type="ECO:0008006" key="4">
    <source>
        <dbReference type="Google" id="ProtNLM"/>
    </source>
</evidence>
<dbReference type="SUPFAM" id="SSF101898">
    <property type="entry name" value="NHL repeat"/>
    <property type="match status" value="1"/>
</dbReference>
<organism evidence="2 3">
    <name type="scientific">Pontibacter mucosus</name>
    <dbReference type="NCBI Taxonomy" id="1649266"/>
    <lineage>
        <taxon>Bacteria</taxon>
        <taxon>Pseudomonadati</taxon>
        <taxon>Bacteroidota</taxon>
        <taxon>Cytophagia</taxon>
        <taxon>Cytophagales</taxon>
        <taxon>Hymenobacteraceae</taxon>
        <taxon>Pontibacter</taxon>
    </lineage>
</organism>
<dbReference type="InterPro" id="IPR011042">
    <property type="entry name" value="6-blade_b-propeller_TolB-like"/>
</dbReference>
<dbReference type="EMBL" id="QBKI01000004">
    <property type="protein sequence ID" value="PTX19382.1"/>
    <property type="molecule type" value="Genomic_DNA"/>
</dbReference>
<proteinExistence type="predicted"/>
<evidence type="ECO:0000313" key="2">
    <source>
        <dbReference type="EMBL" id="PTX19382.1"/>
    </source>
</evidence>
<gene>
    <name evidence="2" type="ORF">C8N40_104113</name>
</gene>
<dbReference type="AlphaFoldDB" id="A0A2T5YJ92"/>
<dbReference type="Proteomes" id="UP000244225">
    <property type="component" value="Unassembled WGS sequence"/>
</dbReference>